<reference evidence="1 2" key="1">
    <citation type="journal article" date="2016" name="Mol. Biol. Evol.">
        <title>Comparative Genomics of Early-Diverging Mushroom-Forming Fungi Provides Insights into the Origins of Lignocellulose Decay Capabilities.</title>
        <authorList>
            <person name="Nagy L.G."/>
            <person name="Riley R."/>
            <person name="Tritt A."/>
            <person name="Adam C."/>
            <person name="Daum C."/>
            <person name="Floudas D."/>
            <person name="Sun H."/>
            <person name="Yadav J.S."/>
            <person name="Pangilinan J."/>
            <person name="Larsson K.H."/>
            <person name="Matsuura K."/>
            <person name="Barry K."/>
            <person name="Labutti K."/>
            <person name="Kuo R."/>
            <person name="Ohm R.A."/>
            <person name="Bhattacharya S.S."/>
            <person name="Shirouzu T."/>
            <person name="Yoshinaga Y."/>
            <person name="Martin F.M."/>
            <person name="Grigoriev I.V."/>
            <person name="Hibbett D.S."/>
        </authorList>
    </citation>
    <scope>NUCLEOTIDE SEQUENCE [LARGE SCALE GENOMIC DNA]</scope>
    <source>
        <strain evidence="1 2">HHB14362 ss-1</strain>
    </source>
</reference>
<dbReference type="STRING" id="1314782.A0A165QU01"/>
<proteinExistence type="predicted"/>
<gene>
    <name evidence="1" type="ORF">NEOLEDRAFT_1070661</name>
</gene>
<dbReference type="InParanoid" id="A0A165QU01"/>
<name>A0A165QU01_9AGAM</name>
<keyword evidence="2" id="KW-1185">Reference proteome</keyword>
<organism evidence="1 2">
    <name type="scientific">Neolentinus lepideus HHB14362 ss-1</name>
    <dbReference type="NCBI Taxonomy" id="1314782"/>
    <lineage>
        <taxon>Eukaryota</taxon>
        <taxon>Fungi</taxon>
        <taxon>Dikarya</taxon>
        <taxon>Basidiomycota</taxon>
        <taxon>Agaricomycotina</taxon>
        <taxon>Agaricomycetes</taxon>
        <taxon>Gloeophyllales</taxon>
        <taxon>Gloeophyllaceae</taxon>
        <taxon>Neolentinus</taxon>
    </lineage>
</organism>
<accession>A0A165QU01</accession>
<protein>
    <submittedName>
        <fullName evidence="1">Uncharacterized protein</fullName>
    </submittedName>
</protein>
<sequence>MSSLDAIARSDWTHLFDFSYDSQLSVTRYASPASICNLAKTCHHYRKAITAQVPELWNINKHLRRWFLDPIAFRNLQARTATLISGSSALQFLDRTVYDDSDLDIYVFSEHLREVCQWIMSQGYVYAPKHQQNHSFQVAVTQDPTTVKLLYRMRGVRNIIDLQHPVNGQKVQVIAAEKTPIEIILHFHSTCVMNVISFEKAYSLYPTATFEQRRSLILASDGPSQEPAQQKYRERGWTLLAGISSQERWDGRRAMSTTPRWIEDRFAWVIPLDLTNVVQPQEEHLLKGMSALVNDPVVMTSWKLKLLDDDEIEMDCRIMDATVRSCRYTYAVLHKSFWHNYLYWFLRNLLKTTGTVLDVNNIR</sequence>
<dbReference type="AlphaFoldDB" id="A0A165QU01"/>
<dbReference type="EMBL" id="KV425591">
    <property type="protein sequence ID" value="KZT22872.1"/>
    <property type="molecule type" value="Genomic_DNA"/>
</dbReference>
<evidence type="ECO:0000313" key="1">
    <source>
        <dbReference type="EMBL" id="KZT22872.1"/>
    </source>
</evidence>
<dbReference type="OrthoDB" id="3041043at2759"/>
<evidence type="ECO:0000313" key="2">
    <source>
        <dbReference type="Proteomes" id="UP000076761"/>
    </source>
</evidence>
<dbReference type="Proteomes" id="UP000076761">
    <property type="component" value="Unassembled WGS sequence"/>
</dbReference>